<dbReference type="AlphaFoldDB" id="A0A0C2XA42"/>
<protein>
    <submittedName>
        <fullName evidence="2">Uncharacterized protein</fullName>
    </submittedName>
</protein>
<reference evidence="2 3" key="1">
    <citation type="submission" date="2014-04" db="EMBL/GenBank/DDBJ databases">
        <authorList>
            <consortium name="DOE Joint Genome Institute"/>
            <person name="Kuo A."/>
            <person name="Gay G."/>
            <person name="Dore J."/>
            <person name="Kohler A."/>
            <person name="Nagy L.G."/>
            <person name="Floudas D."/>
            <person name="Copeland A."/>
            <person name="Barry K.W."/>
            <person name="Cichocki N."/>
            <person name="Veneault-Fourrey C."/>
            <person name="LaButti K."/>
            <person name="Lindquist E.A."/>
            <person name="Lipzen A."/>
            <person name="Lundell T."/>
            <person name="Morin E."/>
            <person name="Murat C."/>
            <person name="Sun H."/>
            <person name="Tunlid A."/>
            <person name="Henrissat B."/>
            <person name="Grigoriev I.V."/>
            <person name="Hibbett D.S."/>
            <person name="Martin F."/>
            <person name="Nordberg H.P."/>
            <person name="Cantor M.N."/>
            <person name="Hua S.X."/>
        </authorList>
    </citation>
    <scope>NUCLEOTIDE SEQUENCE [LARGE SCALE GENOMIC DNA]</scope>
    <source>
        <strain evidence="3">h7</strain>
    </source>
</reference>
<dbReference type="Proteomes" id="UP000053424">
    <property type="component" value="Unassembled WGS sequence"/>
</dbReference>
<evidence type="ECO:0000313" key="3">
    <source>
        <dbReference type="Proteomes" id="UP000053424"/>
    </source>
</evidence>
<proteinExistence type="predicted"/>
<evidence type="ECO:0000313" key="2">
    <source>
        <dbReference type="EMBL" id="KIM34888.1"/>
    </source>
</evidence>
<organism evidence="2 3">
    <name type="scientific">Hebeloma cylindrosporum</name>
    <dbReference type="NCBI Taxonomy" id="76867"/>
    <lineage>
        <taxon>Eukaryota</taxon>
        <taxon>Fungi</taxon>
        <taxon>Dikarya</taxon>
        <taxon>Basidiomycota</taxon>
        <taxon>Agaricomycotina</taxon>
        <taxon>Agaricomycetes</taxon>
        <taxon>Agaricomycetidae</taxon>
        <taxon>Agaricales</taxon>
        <taxon>Agaricineae</taxon>
        <taxon>Hymenogastraceae</taxon>
        <taxon>Hebeloma</taxon>
    </lineage>
</organism>
<feature type="compositionally biased region" description="Polar residues" evidence="1">
    <location>
        <begin position="107"/>
        <end position="123"/>
    </location>
</feature>
<name>A0A0C2XA42_HEBCY</name>
<dbReference type="OrthoDB" id="2634326at2759"/>
<dbReference type="HOGENOM" id="CLU_046162_1_0_1"/>
<gene>
    <name evidence="2" type="ORF">M413DRAFT_32942</name>
</gene>
<sequence>MDNIAALAEKPYRAVGAFVTNLTDCDVLFRAGIPVWLVRLAKLAGSVRVDSLVQLQDPREHLCLDDAVRQFPVSFNGSPTDPRKYKVFQEYSRHFLSFGNPFDAGPTSETSVATGSKSLSNLGRSEPGPNVRGSEPPVRSKVNRKQAPYHKPTPGQSDRNKFAEPTSPLMPPAIPTWRSALSHVNSDPGKVVYPITPGDAGYAFPDPGLFVAVTTEEKQTMYFANWLKYREALIYRLAFPSSATTVPNKLWRPLLNLPLNHNPVAPPRLSDKTSLSQKKNDIVYTLLETCFAADDDLTFNPAQMLDIFWQGQPVLSTSVPPVDVAQEILWELYELNFRFEFLALDRRAHIPVGQVDGTSREQLVLACFPGRRSLAVAPINSAREGFGAADWRDRRSSIVAMRMVMKTWRGFTGDQCHLTKGVEELSYTEFCDVKWAVAHFYTQSFFDHFGRAAIVPHTLPVI</sequence>
<dbReference type="STRING" id="686832.A0A0C2XA42"/>
<dbReference type="EMBL" id="KN831847">
    <property type="protein sequence ID" value="KIM34888.1"/>
    <property type="molecule type" value="Genomic_DNA"/>
</dbReference>
<feature type="region of interest" description="Disordered" evidence="1">
    <location>
        <begin position="106"/>
        <end position="168"/>
    </location>
</feature>
<reference evidence="3" key="2">
    <citation type="submission" date="2015-01" db="EMBL/GenBank/DDBJ databases">
        <title>Evolutionary Origins and Diversification of the Mycorrhizal Mutualists.</title>
        <authorList>
            <consortium name="DOE Joint Genome Institute"/>
            <consortium name="Mycorrhizal Genomics Consortium"/>
            <person name="Kohler A."/>
            <person name="Kuo A."/>
            <person name="Nagy L.G."/>
            <person name="Floudas D."/>
            <person name="Copeland A."/>
            <person name="Barry K.W."/>
            <person name="Cichocki N."/>
            <person name="Veneault-Fourrey C."/>
            <person name="LaButti K."/>
            <person name="Lindquist E.A."/>
            <person name="Lipzen A."/>
            <person name="Lundell T."/>
            <person name="Morin E."/>
            <person name="Murat C."/>
            <person name="Riley R."/>
            <person name="Ohm R."/>
            <person name="Sun H."/>
            <person name="Tunlid A."/>
            <person name="Henrissat B."/>
            <person name="Grigoriev I.V."/>
            <person name="Hibbett D.S."/>
            <person name="Martin F."/>
        </authorList>
    </citation>
    <scope>NUCLEOTIDE SEQUENCE [LARGE SCALE GENOMIC DNA]</scope>
    <source>
        <strain evidence="3">h7</strain>
    </source>
</reference>
<keyword evidence="3" id="KW-1185">Reference proteome</keyword>
<evidence type="ECO:0000256" key="1">
    <source>
        <dbReference type="SAM" id="MobiDB-lite"/>
    </source>
</evidence>
<accession>A0A0C2XA42</accession>